<sequence length="258" mass="30750">MRILFIFMFLSFHGFSFTETVQDTTENEQIEIEVPAEASPSPSPLQFDREKLNSYKEQPEFDYTEEVAEENWWTKFKRYLQLQWQKFLNWLFGDHNPNSFVLFLLEILPYLILAGILGFAVWLFIKLNPGGAFLSNPKAGSVFLNEEEEIVQSRDIRKLIDEAVAGENYRLAVRYHYLLILQLLSQAGYIDYQFPKTDEEYLAEIEKEPLKNQFKKITRIYDFIWYGSFEVTRENYPKAEKEFQKMQQIINKRDEQNL</sequence>
<evidence type="ECO:0000313" key="4">
    <source>
        <dbReference type="Proteomes" id="UP000610456"/>
    </source>
</evidence>
<dbReference type="Pfam" id="PF13559">
    <property type="entry name" value="DUF4129"/>
    <property type="match status" value="1"/>
</dbReference>
<dbReference type="RefSeq" id="WP_189605055.1">
    <property type="nucleotide sequence ID" value="NZ_BMXB01000010.1"/>
</dbReference>
<accession>A0A918SGR7</accession>
<evidence type="ECO:0000256" key="1">
    <source>
        <dbReference type="SAM" id="Phobius"/>
    </source>
</evidence>
<dbReference type="InterPro" id="IPR025403">
    <property type="entry name" value="TgpA-like_C"/>
</dbReference>
<feature type="transmembrane region" description="Helical" evidence="1">
    <location>
        <begin position="100"/>
        <end position="125"/>
    </location>
</feature>
<dbReference type="Proteomes" id="UP000610456">
    <property type="component" value="Unassembled WGS sequence"/>
</dbReference>
<organism evidence="3 4">
    <name type="scientific">Salinimicrobium marinum</name>
    <dbReference type="NCBI Taxonomy" id="680283"/>
    <lineage>
        <taxon>Bacteria</taxon>
        <taxon>Pseudomonadati</taxon>
        <taxon>Bacteroidota</taxon>
        <taxon>Flavobacteriia</taxon>
        <taxon>Flavobacteriales</taxon>
        <taxon>Flavobacteriaceae</taxon>
        <taxon>Salinimicrobium</taxon>
    </lineage>
</organism>
<keyword evidence="4" id="KW-1185">Reference proteome</keyword>
<gene>
    <name evidence="3" type="ORF">GCM10007103_24500</name>
</gene>
<keyword evidence="1" id="KW-0812">Transmembrane</keyword>
<proteinExistence type="predicted"/>
<dbReference type="AlphaFoldDB" id="A0A918SGR7"/>
<keyword evidence="1" id="KW-1133">Transmembrane helix</keyword>
<comment type="caution">
    <text evidence="3">The sequence shown here is derived from an EMBL/GenBank/DDBJ whole genome shotgun (WGS) entry which is preliminary data.</text>
</comment>
<evidence type="ECO:0000313" key="3">
    <source>
        <dbReference type="EMBL" id="GHA42284.1"/>
    </source>
</evidence>
<protein>
    <recommendedName>
        <fullName evidence="2">Protein-glutamine gamma-glutamyltransferase-like C-terminal domain-containing protein</fullName>
    </recommendedName>
</protein>
<name>A0A918SGR7_9FLAO</name>
<reference evidence="3" key="1">
    <citation type="journal article" date="2014" name="Int. J. Syst. Evol. Microbiol.">
        <title>Complete genome sequence of Corynebacterium casei LMG S-19264T (=DSM 44701T), isolated from a smear-ripened cheese.</title>
        <authorList>
            <consortium name="US DOE Joint Genome Institute (JGI-PGF)"/>
            <person name="Walter F."/>
            <person name="Albersmeier A."/>
            <person name="Kalinowski J."/>
            <person name="Ruckert C."/>
        </authorList>
    </citation>
    <scope>NUCLEOTIDE SEQUENCE</scope>
    <source>
        <strain evidence="3">KCTC 12719</strain>
    </source>
</reference>
<dbReference type="EMBL" id="BMXB01000010">
    <property type="protein sequence ID" value="GHA42284.1"/>
    <property type="molecule type" value="Genomic_DNA"/>
</dbReference>
<keyword evidence="1" id="KW-0472">Membrane</keyword>
<reference evidence="3" key="2">
    <citation type="submission" date="2020-09" db="EMBL/GenBank/DDBJ databases">
        <authorList>
            <person name="Sun Q."/>
            <person name="Kim S."/>
        </authorList>
    </citation>
    <scope>NUCLEOTIDE SEQUENCE</scope>
    <source>
        <strain evidence="3">KCTC 12719</strain>
    </source>
</reference>
<feature type="domain" description="Protein-glutamine gamma-glutamyltransferase-like C-terminal" evidence="2">
    <location>
        <begin position="177"/>
        <end position="240"/>
    </location>
</feature>
<evidence type="ECO:0000259" key="2">
    <source>
        <dbReference type="Pfam" id="PF13559"/>
    </source>
</evidence>